<dbReference type="RefSeq" id="WP_379522185.1">
    <property type="nucleotide sequence ID" value="NZ_JBHSPA010000084.1"/>
</dbReference>
<dbReference type="SUPFAM" id="SSF48208">
    <property type="entry name" value="Six-hairpin glycosidases"/>
    <property type="match status" value="1"/>
</dbReference>
<feature type="signal peptide" evidence="1">
    <location>
        <begin position="1"/>
        <end position="32"/>
    </location>
</feature>
<dbReference type="PROSITE" id="PS51318">
    <property type="entry name" value="TAT"/>
    <property type="match status" value="1"/>
</dbReference>
<evidence type="ECO:0000259" key="3">
    <source>
        <dbReference type="Pfam" id="PF20736"/>
    </source>
</evidence>
<evidence type="ECO:0000259" key="2">
    <source>
        <dbReference type="Pfam" id="PF07944"/>
    </source>
</evidence>
<evidence type="ECO:0000313" key="5">
    <source>
        <dbReference type="Proteomes" id="UP001596058"/>
    </source>
</evidence>
<feature type="domain" description="Non-reducing end beta-L-arabinofuranosidase-like GH127 middle" evidence="3">
    <location>
        <begin position="439"/>
        <end position="539"/>
    </location>
</feature>
<keyword evidence="5" id="KW-1185">Reference proteome</keyword>
<sequence>MEHESSIGRRRFLVTGGAAAAALAAGGGPAHAADGTRVRFVKRPAATAAGGLYTPNRAPLSPTPFLKLPPGAVRARGWLAHQLRLQLDGLCGRYDEISDFLRYDTCGWVHPELGAWEELPYWLRGYGDLAYVTGDAGALAKTERWLAGIVATQQPDGWFGPARLRTSLEGGPDFWPGMPLLSAFRSWYEYTADDRVLPFMSRYFRLQAEQPAEVFNRSWGAFRWGDNIDSVYWLYNRTGESRLLDLVRKMHAGSADYVNGLPTRHNVNIAQGFREPLQYGLLTGDPALAQATYRNYATVMGRFGQFAGGGFAGDENTRDGFCDPRQGFETCGIVEFMHSFEMLTRFTGDPVWADRCEELAINSMPAAFDPEQRSIHYITSANSVRLDRTAKVYGQFQNGFGMEAFMPGVHNYRCCPHNYGMGWPYYAEELWLATHDRGLAASMYADSTVTARVAGGQEVTIDQRTDYPFEETIRLTVSTAEPVAFPLYLRVPGWCDGPRLRVPTDGAGRAQPVATEGAGYVVVERTWREGDRVELTLPMRTSVRTWTRNHGSVSVDHGPLTFSLAIGESWRRTGGTEDFPEFEVFPETAWNYALDRPQPARLHLVRRHGPLPANPFTPESAPLELRARARKIDNWQADPQGVVRELQDSPARTDGPAEEVRLIPMGAARLRVTSFPVAGSGPGAHEWTLPEFEASASHAEGSILALYDGRWPSSSADHDIPRFTWWDHLGTEEWVQYEYREPRRVTGCAVYWFDDTGIGRCRVPASWELRWLDGDQWRPVTSPSGYGVTLDTVNRVTFDPVTTKGLRIVARLRNDFSAGILEWEVPATTP</sequence>
<dbReference type="InterPro" id="IPR006311">
    <property type="entry name" value="TAT_signal"/>
</dbReference>
<feature type="domain" description="Non-reducing end beta-L-arabinofuranosidase-like GH127 catalytic" evidence="2">
    <location>
        <begin position="119"/>
        <end position="426"/>
    </location>
</feature>
<dbReference type="Gene3D" id="2.60.120.260">
    <property type="entry name" value="Galactose-binding domain-like"/>
    <property type="match status" value="1"/>
</dbReference>
<dbReference type="InterPro" id="IPR012878">
    <property type="entry name" value="Beta-AFase-like_GH127_cat"/>
</dbReference>
<comment type="caution">
    <text evidence="4">The sequence shown here is derived from an EMBL/GenBank/DDBJ whole genome shotgun (WGS) entry which is preliminary data.</text>
</comment>
<dbReference type="InterPro" id="IPR049046">
    <property type="entry name" value="Beta-AFase-like_GH127_middle"/>
</dbReference>
<dbReference type="InterPro" id="IPR008979">
    <property type="entry name" value="Galactose-bd-like_sf"/>
</dbReference>
<reference evidence="5" key="1">
    <citation type="journal article" date="2019" name="Int. J. Syst. Evol. Microbiol.">
        <title>The Global Catalogue of Microorganisms (GCM) 10K type strain sequencing project: providing services to taxonomists for standard genome sequencing and annotation.</title>
        <authorList>
            <consortium name="The Broad Institute Genomics Platform"/>
            <consortium name="The Broad Institute Genome Sequencing Center for Infectious Disease"/>
            <person name="Wu L."/>
            <person name="Ma J."/>
        </authorList>
    </citation>
    <scope>NUCLEOTIDE SEQUENCE [LARGE SCALE GENOMIC DNA]</scope>
    <source>
        <strain evidence="5">CCUG 53903</strain>
    </source>
</reference>
<dbReference type="Proteomes" id="UP001596058">
    <property type="component" value="Unassembled WGS sequence"/>
</dbReference>
<gene>
    <name evidence="4" type="ORF">ACFPZ3_53635</name>
</gene>
<accession>A0ABW1D5R0</accession>
<name>A0ABW1D5R0_9ACTN</name>
<dbReference type="SUPFAM" id="SSF49785">
    <property type="entry name" value="Galactose-binding domain-like"/>
    <property type="match status" value="1"/>
</dbReference>
<dbReference type="Pfam" id="PF07944">
    <property type="entry name" value="Beta-AFase-like_GH127_cat"/>
    <property type="match status" value="1"/>
</dbReference>
<dbReference type="PANTHER" id="PTHR31151">
    <property type="entry name" value="PROLINE-TRNA LIGASE (DUF1680)"/>
    <property type="match status" value="1"/>
</dbReference>
<proteinExistence type="predicted"/>
<feature type="chain" id="PRO_5047186213" evidence="1">
    <location>
        <begin position="33"/>
        <end position="830"/>
    </location>
</feature>
<dbReference type="InterPro" id="IPR008928">
    <property type="entry name" value="6-hairpin_glycosidase_sf"/>
</dbReference>
<dbReference type="Pfam" id="PF20736">
    <property type="entry name" value="Glyco_hydro127M"/>
    <property type="match status" value="1"/>
</dbReference>
<protein>
    <submittedName>
        <fullName evidence="4">Beta-L-arabinofuranosidase domain-containing protein</fullName>
    </submittedName>
</protein>
<evidence type="ECO:0000313" key="4">
    <source>
        <dbReference type="EMBL" id="MFC5832752.1"/>
    </source>
</evidence>
<evidence type="ECO:0000256" key="1">
    <source>
        <dbReference type="SAM" id="SignalP"/>
    </source>
</evidence>
<organism evidence="4 5">
    <name type="scientific">Nonomuraea insulae</name>
    <dbReference type="NCBI Taxonomy" id="1616787"/>
    <lineage>
        <taxon>Bacteria</taxon>
        <taxon>Bacillati</taxon>
        <taxon>Actinomycetota</taxon>
        <taxon>Actinomycetes</taxon>
        <taxon>Streptosporangiales</taxon>
        <taxon>Streptosporangiaceae</taxon>
        <taxon>Nonomuraea</taxon>
    </lineage>
</organism>
<keyword evidence="1" id="KW-0732">Signal</keyword>
<dbReference type="EMBL" id="JBHSPA010000084">
    <property type="protein sequence ID" value="MFC5832752.1"/>
    <property type="molecule type" value="Genomic_DNA"/>
</dbReference>
<dbReference type="PANTHER" id="PTHR31151:SF0">
    <property type="entry name" value="PROLINE-TRNA LIGASE (DUF1680)"/>
    <property type="match status" value="1"/>
</dbReference>